<feature type="transmembrane region" description="Helical" evidence="6">
    <location>
        <begin position="59"/>
        <end position="79"/>
    </location>
</feature>
<feature type="transmembrane region" description="Helical" evidence="6">
    <location>
        <begin position="334"/>
        <end position="356"/>
    </location>
</feature>
<keyword evidence="4 6" id="KW-1133">Transmembrane helix</keyword>
<feature type="transmembrane region" description="Helical" evidence="6">
    <location>
        <begin position="273"/>
        <end position="295"/>
    </location>
</feature>
<feature type="transmembrane region" description="Helical" evidence="6">
    <location>
        <begin position="99"/>
        <end position="124"/>
    </location>
</feature>
<dbReference type="RefSeq" id="WP_233708896.1">
    <property type="nucleotide sequence ID" value="NZ_FZML01000031.1"/>
</dbReference>
<dbReference type="Proteomes" id="UP000255139">
    <property type="component" value="Unassembled WGS sequence"/>
</dbReference>
<dbReference type="PANTHER" id="PTHR33529:SF6">
    <property type="entry name" value="YJGP_YJGQ FAMILY PERMEASE"/>
    <property type="match status" value="1"/>
</dbReference>
<comment type="subcellular location">
    <subcellularLocation>
        <location evidence="1">Cell membrane</location>
        <topology evidence="1">Multi-pass membrane protein</topology>
    </subcellularLocation>
</comment>
<dbReference type="Pfam" id="PF03739">
    <property type="entry name" value="LptF_LptG"/>
    <property type="match status" value="1"/>
</dbReference>
<reference evidence="7 8" key="1">
    <citation type="submission" date="2018-06" db="EMBL/GenBank/DDBJ databases">
        <authorList>
            <consortium name="Pathogen Informatics"/>
            <person name="Doyle S."/>
        </authorList>
    </citation>
    <scope>NUCLEOTIDE SEQUENCE [LARGE SCALE GENOMIC DNA]</scope>
    <source>
        <strain evidence="7 8">NCTC12714</strain>
    </source>
</reference>
<keyword evidence="5 6" id="KW-0472">Membrane</keyword>
<protein>
    <submittedName>
        <fullName evidence="7">Permease YjgP/YjgQ</fullName>
    </submittedName>
</protein>
<evidence type="ECO:0000256" key="5">
    <source>
        <dbReference type="ARBA" id="ARBA00023136"/>
    </source>
</evidence>
<evidence type="ECO:0000313" key="8">
    <source>
        <dbReference type="Proteomes" id="UP000255139"/>
    </source>
</evidence>
<keyword evidence="3 6" id="KW-0812">Transmembrane</keyword>
<evidence type="ECO:0000256" key="3">
    <source>
        <dbReference type="ARBA" id="ARBA00022692"/>
    </source>
</evidence>
<dbReference type="GO" id="GO:0043190">
    <property type="term" value="C:ATP-binding cassette (ABC) transporter complex"/>
    <property type="evidence" value="ECO:0007669"/>
    <property type="project" value="TreeGrafter"/>
</dbReference>
<organism evidence="7 8">
    <name type="scientific">Helicobacter muridarum</name>
    <dbReference type="NCBI Taxonomy" id="216"/>
    <lineage>
        <taxon>Bacteria</taxon>
        <taxon>Pseudomonadati</taxon>
        <taxon>Campylobacterota</taxon>
        <taxon>Epsilonproteobacteria</taxon>
        <taxon>Campylobacterales</taxon>
        <taxon>Helicobacteraceae</taxon>
        <taxon>Helicobacter</taxon>
    </lineage>
</organism>
<dbReference type="EMBL" id="UGJE01000002">
    <property type="protein sequence ID" value="STQ86379.1"/>
    <property type="molecule type" value="Genomic_DNA"/>
</dbReference>
<proteinExistence type="predicted"/>
<dbReference type="InterPro" id="IPR005495">
    <property type="entry name" value="LptG/LptF_permease"/>
</dbReference>
<name>A0A377PV69_9HELI</name>
<gene>
    <name evidence="7" type="ORF">NCTC12714_01186</name>
</gene>
<evidence type="ECO:0000256" key="4">
    <source>
        <dbReference type="ARBA" id="ARBA00022989"/>
    </source>
</evidence>
<dbReference type="GO" id="GO:0015920">
    <property type="term" value="P:lipopolysaccharide transport"/>
    <property type="evidence" value="ECO:0007669"/>
    <property type="project" value="TreeGrafter"/>
</dbReference>
<keyword evidence="2" id="KW-1003">Cell membrane</keyword>
<feature type="transmembrane region" description="Helical" evidence="6">
    <location>
        <begin position="20"/>
        <end position="38"/>
    </location>
</feature>
<keyword evidence="8" id="KW-1185">Reference proteome</keyword>
<dbReference type="PANTHER" id="PTHR33529">
    <property type="entry name" value="SLR0882 PROTEIN-RELATED"/>
    <property type="match status" value="1"/>
</dbReference>
<evidence type="ECO:0000256" key="1">
    <source>
        <dbReference type="ARBA" id="ARBA00004651"/>
    </source>
</evidence>
<feature type="transmembrane region" description="Helical" evidence="6">
    <location>
        <begin position="301"/>
        <end position="322"/>
    </location>
</feature>
<accession>A0A377PV69</accession>
<evidence type="ECO:0000256" key="2">
    <source>
        <dbReference type="ARBA" id="ARBA00022475"/>
    </source>
</evidence>
<evidence type="ECO:0000313" key="7">
    <source>
        <dbReference type="EMBL" id="STQ86379.1"/>
    </source>
</evidence>
<dbReference type="AlphaFoldDB" id="A0A377PV69"/>
<evidence type="ECO:0000256" key="6">
    <source>
        <dbReference type="SAM" id="Phobius"/>
    </source>
</evidence>
<sequence>MISNMYFWFIASRFLKPTVSIFFAMEFFFVCIDSLQYIDRIPNSANLIMLFLVYDAIYALNYVFPISLLLGLIVFYLTLIKSNQYIALLSLGYSKKQIVFVPIFFITLSVMGYIGLNCTSFAYAEESAQSMLNRSNNSSILKDLFIRYGDWYVFFSKIHPLLQKAENITLYQTASSNNDRELVRIIEADEGYFHNNEWNLISPKVITLPNIYELGASGLAIEEKDSITTLEGFRPKILDTIYQNKPLISIVDAVYSLQILWSEKSDTNRVRGLLYTLILVPFFIPMLSIVIAYYMPPLARYGNITIIGILLSVLSLIIWGIFFSIGKLQAQVSFLPEIGILVPLFTLFAISIGYYFKLDKI</sequence>